<dbReference type="Gene3D" id="3.40.640.10">
    <property type="entry name" value="Type I PLP-dependent aspartate aminotransferase-like (Major domain)"/>
    <property type="match status" value="1"/>
</dbReference>
<dbReference type="InterPro" id="IPR015424">
    <property type="entry name" value="PyrdxlP-dep_Trfase"/>
</dbReference>
<evidence type="ECO:0000313" key="6">
    <source>
        <dbReference type="EMBL" id="MCP2256436.1"/>
    </source>
</evidence>
<dbReference type="InterPro" id="IPR004839">
    <property type="entry name" value="Aminotransferase_I/II_large"/>
</dbReference>
<protein>
    <submittedName>
        <fullName evidence="6">Enduracididine biosynthesis enzyme MppP</fullName>
    </submittedName>
</protein>
<dbReference type="NCBIfam" id="TIGR04462">
    <property type="entry name" value="endura_MppP"/>
    <property type="match status" value="1"/>
</dbReference>
<accession>A0ABT1HLP3</accession>
<dbReference type="Proteomes" id="UP001205311">
    <property type="component" value="Unassembled WGS sequence"/>
</dbReference>
<organism evidence="6 7">
    <name type="scientific">Streptoalloteichus tenebrarius (strain ATCC 17920 / DSM 40477 / JCM 4838 / CBS 697.72 / NBRC 16177 / NCIMB 11028 / NRRL B-12390 / A12253. 1 / ISP 5477)</name>
    <name type="common">Streptomyces tenebrarius</name>
    <dbReference type="NCBI Taxonomy" id="1933"/>
    <lineage>
        <taxon>Bacteria</taxon>
        <taxon>Bacillati</taxon>
        <taxon>Actinomycetota</taxon>
        <taxon>Actinomycetes</taxon>
        <taxon>Pseudonocardiales</taxon>
        <taxon>Pseudonocardiaceae</taxon>
        <taxon>Streptoalloteichus</taxon>
    </lineage>
</organism>
<dbReference type="PANTHER" id="PTHR43807:SF20">
    <property type="entry name" value="FI04487P"/>
    <property type="match status" value="1"/>
</dbReference>
<keyword evidence="3" id="KW-0808">Transferase</keyword>
<dbReference type="EMBL" id="JAMTCP010000001">
    <property type="protein sequence ID" value="MCP2256436.1"/>
    <property type="molecule type" value="Genomic_DNA"/>
</dbReference>
<comment type="cofactor">
    <cofactor evidence="1">
        <name>pyridoxal 5'-phosphate</name>
        <dbReference type="ChEBI" id="CHEBI:597326"/>
    </cofactor>
</comment>
<dbReference type="Pfam" id="PF00155">
    <property type="entry name" value="Aminotran_1_2"/>
    <property type="match status" value="1"/>
</dbReference>
<sequence length="412" mass="45045">MSTVDARGVASGARWLQARFLLPKVLVIGMQDTQTSPVLAATTPGNLTQFEYLALNSPLNLSDGHARQPLTPGQSRVVDELPELWADAVKRPVEEIERQACRTYFEMLGQHSYPADDGRVLSCYSSSVAMEIFARSLATAADAIALVHPTFDNIPDILRGVGLRLVPLEEDVLHGGDLPVELLRSVGSVFVTTPNNPTGRVLSEERLRALAAQCAEHDVVLTLDTSFRGFDTRAHYDHYAVLEASGCRWVVIEDTGKLWPTLELKIGFLVSSTNVGLPLAKIYSDILLGVSPLVLSMVRRFAEDGIGGGLVELHRFIAGNRAILRDRLADVPGVTFTDLDSRVSVERVHLGERLGLDVWSALREHNVFALPCQQFHWARPEEGAHSLRVALSRSPSAVAQAAEALRSVLLAR</sequence>
<dbReference type="SUPFAM" id="SSF53383">
    <property type="entry name" value="PLP-dependent transferases"/>
    <property type="match status" value="1"/>
</dbReference>
<dbReference type="InterPro" id="IPR015421">
    <property type="entry name" value="PyrdxlP-dep_Trfase_major"/>
</dbReference>
<evidence type="ECO:0000259" key="5">
    <source>
        <dbReference type="Pfam" id="PF00155"/>
    </source>
</evidence>
<evidence type="ECO:0000256" key="1">
    <source>
        <dbReference type="ARBA" id="ARBA00001933"/>
    </source>
</evidence>
<dbReference type="CDD" id="cd00609">
    <property type="entry name" value="AAT_like"/>
    <property type="match status" value="1"/>
</dbReference>
<keyword evidence="4" id="KW-0663">Pyridoxal phosphate</keyword>
<dbReference type="InterPro" id="IPR051326">
    <property type="entry name" value="Kynurenine-oxoglutarate_AT"/>
</dbReference>
<keyword evidence="2" id="KW-0032">Aminotransferase</keyword>
<proteinExistence type="predicted"/>
<dbReference type="InterPro" id="IPR031020">
    <property type="entry name" value="Endura_MppP"/>
</dbReference>
<dbReference type="Gene3D" id="3.90.1150.10">
    <property type="entry name" value="Aspartate Aminotransferase, domain 1"/>
    <property type="match status" value="1"/>
</dbReference>
<evidence type="ECO:0000256" key="4">
    <source>
        <dbReference type="ARBA" id="ARBA00022898"/>
    </source>
</evidence>
<evidence type="ECO:0000313" key="7">
    <source>
        <dbReference type="Proteomes" id="UP001205311"/>
    </source>
</evidence>
<reference evidence="6 7" key="1">
    <citation type="submission" date="2022-06" db="EMBL/GenBank/DDBJ databases">
        <title>Genomic Encyclopedia of Archaeal and Bacterial Type Strains, Phase II (KMG-II): from individual species to whole genera.</title>
        <authorList>
            <person name="Goeker M."/>
        </authorList>
    </citation>
    <scope>NUCLEOTIDE SEQUENCE [LARGE SCALE GENOMIC DNA]</scope>
    <source>
        <strain evidence="6 7">DSM 40477</strain>
    </source>
</reference>
<evidence type="ECO:0000256" key="3">
    <source>
        <dbReference type="ARBA" id="ARBA00022679"/>
    </source>
</evidence>
<evidence type="ECO:0000256" key="2">
    <source>
        <dbReference type="ARBA" id="ARBA00022576"/>
    </source>
</evidence>
<keyword evidence="7" id="KW-1185">Reference proteome</keyword>
<name>A0ABT1HLP3_STRSD</name>
<feature type="domain" description="Aminotransferase class I/classII large" evidence="5">
    <location>
        <begin position="121"/>
        <end position="405"/>
    </location>
</feature>
<dbReference type="PANTHER" id="PTHR43807">
    <property type="entry name" value="FI04487P"/>
    <property type="match status" value="1"/>
</dbReference>
<dbReference type="InterPro" id="IPR015422">
    <property type="entry name" value="PyrdxlP-dep_Trfase_small"/>
</dbReference>
<gene>
    <name evidence="6" type="ORF">LX15_000119</name>
</gene>
<comment type="caution">
    <text evidence="6">The sequence shown here is derived from an EMBL/GenBank/DDBJ whole genome shotgun (WGS) entry which is preliminary data.</text>
</comment>